<dbReference type="PROSITE" id="PS50949">
    <property type="entry name" value="HTH_GNTR"/>
    <property type="match status" value="1"/>
</dbReference>
<dbReference type="Gene3D" id="3.30.70.1450">
    <property type="entry name" value="Regulator of K+ conductance, C-terminal domain"/>
    <property type="match status" value="1"/>
</dbReference>
<dbReference type="SMART" id="SM00345">
    <property type="entry name" value="HTH_GNTR"/>
    <property type="match status" value="1"/>
</dbReference>
<dbReference type="GO" id="GO:0008324">
    <property type="term" value="F:monoatomic cation transmembrane transporter activity"/>
    <property type="evidence" value="ECO:0007669"/>
    <property type="project" value="InterPro"/>
</dbReference>
<gene>
    <name evidence="6" type="ORF">JBW_01096</name>
</gene>
<dbReference type="InterPro" id="IPR036388">
    <property type="entry name" value="WH-like_DNA-bd_sf"/>
</dbReference>
<evidence type="ECO:0000256" key="2">
    <source>
        <dbReference type="ARBA" id="ARBA00023125"/>
    </source>
</evidence>
<reference evidence="6 7" key="1">
    <citation type="journal article" date="2015" name="Genome Announc.">
        <title>Complete Genome Sequence of Pelosinus fermentans JBW45, a Member of a Remarkably Competitive Group of Negativicutes in the Firmicutes Phylum.</title>
        <authorList>
            <person name="De Leon K.B."/>
            <person name="Utturkar S.M."/>
            <person name="Camilleri L.B."/>
            <person name="Elias D.A."/>
            <person name="Arkin A.P."/>
            <person name="Fields M.W."/>
            <person name="Brown S.D."/>
            <person name="Wall J.D."/>
        </authorList>
    </citation>
    <scope>NUCLEOTIDE SEQUENCE [LARGE SCALE GENOMIC DNA]</scope>
    <source>
        <strain evidence="6 7">JBW45</strain>
    </source>
</reference>
<dbReference type="KEGG" id="pft:JBW_01096"/>
<dbReference type="STRING" id="1192197.JBW_01096"/>
<evidence type="ECO:0000313" key="6">
    <source>
        <dbReference type="EMBL" id="AJQ26448.1"/>
    </source>
</evidence>
<dbReference type="InterPro" id="IPR000524">
    <property type="entry name" value="Tscrpt_reg_HTH_GntR"/>
</dbReference>
<reference evidence="7" key="2">
    <citation type="submission" date="2015-02" db="EMBL/GenBank/DDBJ databases">
        <title>Complete Genome Sequence of Pelosinus fermentans JBW45.</title>
        <authorList>
            <person name="De Leon K.B."/>
            <person name="Utturkar S.M."/>
            <person name="Camilleri L.B."/>
            <person name="Arkin A.P."/>
            <person name="Fields M.W."/>
            <person name="Brown S.D."/>
            <person name="Wall J.D."/>
        </authorList>
    </citation>
    <scope>NUCLEOTIDE SEQUENCE [LARGE SCALE GENOMIC DNA]</scope>
    <source>
        <strain evidence="7">JBW45</strain>
    </source>
</reference>
<dbReference type="HOGENOM" id="CLU_112362_0_0_9"/>
<feature type="domain" description="RCK C-terminal" evidence="5">
    <location>
        <begin position="121"/>
        <end position="206"/>
    </location>
</feature>
<dbReference type="EMBL" id="CP010978">
    <property type="protein sequence ID" value="AJQ26448.1"/>
    <property type="molecule type" value="Genomic_DNA"/>
</dbReference>
<dbReference type="GO" id="GO:0003677">
    <property type="term" value="F:DNA binding"/>
    <property type="evidence" value="ECO:0007669"/>
    <property type="project" value="UniProtKB-KW"/>
</dbReference>
<dbReference type="InterPro" id="IPR006037">
    <property type="entry name" value="RCK_C"/>
</dbReference>
<dbReference type="InterPro" id="IPR050144">
    <property type="entry name" value="AAE_transporter"/>
</dbReference>
<keyword evidence="1" id="KW-0805">Transcription regulation</keyword>
<evidence type="ECO:0000256" key="3">
    <source>
        <dbReference type="ARBA" id="ARBA00023163"/>
    </source>
</evidence>
<dbReference type="RefSeq" id="WP_007955857.1">
    <property type="nucleotide sequence ID" value="NZ_CP010978.1"/>
</dbReference>
<accession>I8TWZ5</accession>
<dbReference type="AlphaFoldDB" id="I8TWZ5"/>
<dbReference type="Proteomes" id="UP000005361">
    <property type="component" value="Chromosome"/>
</dbReference>
<dbReference type="PROSITE" id="PS51202">
    <property type="entry name" value="RCK_C"/>
    <property type="match status" value="1"/>
</dbReference>
<dbReference type="OrthoDB" id="226679at2"/>
<dbReference type="GO" id="GO:0003700">
    <property type="term" value="F:DNA-binding transcription factor activity"/>
    <property type="evidence" value="ECO:0007669"/>
    <property type="project" value="InterPro"/>
</dbReference>
<dbReference type="Pfam" id="PF02080">
    <property type="entry name" value="TrkA_C"/>
    <property type="match status" value="1"/>
</dbReference>
<keyword evidence="2" id="KW-0238">DNA-binding</keyword>
<dbReference type="PANTHER" id="PTHR30445">
    <property type="entry name" value="K(+)_H(+) ANTIPORTER SUBUNIT KHTT"/>
    <property type="match status" value="1"/>
</dbReference>
<dbReference type="InterPro" id="IPR036390">
    <property type="entry name" value="WH_DNA-bd_sf"/>
</dbReference>
<dbReference type="PANTHER" id="PTHR30445:SF8">
    <property type="entry name" value="K(+)_H(+) ANTIPORTER SUBUNIT KHTT"/>
    <property type="match status" value="1"/>
</dbReference>
<evidence type="ECO:0000313" key="7">
    <source>
        <dbReference type="Proteomes" id="UP000005361"/>
    </source>
</evidence>
<dbReference type="InterPro" id="IPR036721">
    <property type="entry name" value="RCK_C_sf"/>
</dbReference>
<proteinExistence type="predicted"/>
<evidence type="ECO:0000256" key="1">
    <source>
        <dbReference type="ARBA" id="ARBA00023015"/>
    </source>
</evidence>
<dbReference type="SUPFAM" id="SSF46785">
    <property type="entry name" value="Winged helix' DNA-binding domain"/>
    <property type="match status" value="1"/>
</dbReference>
<evidence type="ECO:0000259" key="5">
    <source>
        <dbReference type="PROSITE" id="PS51202"/>
    </source>
</evidence>
<organism evidence="6 7">
    <name type="scientific">Pelosinus fermentans JBW45</name>
    <dbReference type="NCBI Taxonomy" id="1192197"/>
    <lineage>
        <taxon>Bacteria</taxon>
        <taxon>Bacillati</taxon>
        <taxon>Bacillota</taxon>
        <taxon>Negativicutes</taxon>
        <taxon>Selenomonadales</taxon>
        <taxon>Sporomusaceae</taxon>
        <taxon>Pelosinus</taxon>
    </lineage>
</organism>
<dbReference type="SUPFAM" id="SSF116726">
    <property type="entry name" value="TrkA C-terminal domain-like"/>
    <property type="match status" value="1"/>
</dbReference>
<dbReference type="Pfam" id="PF00392">
    <property type="entry name" value="GntR"/>
    <property type="match status" value="1"/>
</dbReference>
<feature type="domain" description="HTH gntR-type" evidence="4">
    <location>
        <begin position="7"/>
        <end position="75"/>
    </location>
</feature>
<protein>
    <submittedName>
        <fullName evidence="6">TrkA-C domain protein</fullName>
    </submittedName>
</protein>
<keyword evidence="3" id="KW-0804">Transcription</keyword>
<dbReference type="Gene3D" id="1.10.10.10">
    <property type="entry name" value="Winged helix-like DNA-binding domain superfamily/Winged helix DNA-binding domain"/>
    <property type="match status" value="1"/>
</dbReference>
<name>I8TWZ5_9FIRM</name>
<dbReference type="GO" id="GO:0006813">
    <property type="term" value="P:potassium ion transport"/>
    <property type="evidence" value="ECO:0007669"/>
    <property type="project" value="InterPro"/>
</dbReference>
<evidence type="ECO:0000259" key="4">
    <source>
        <dbReference type="PROSITE" id="PS50949"/>
    </source>
</evidence>
<sequence length="206" mass="22879">MRMKSNIPVYESIAMDVAERIVKGEFVVGDKISGRTLLASQYNVSPETIRKAMGLLGQANVVAVSQGKEILVQSQEQAEEFIRHHLAMHSAYSLKQELEFLMEKKNEINNRFDEIIVQITRYTDRLRNLQPFNPVEVYVSENASAVGRSVAQLGLWQRTGATLIAIRRGMEVIISPGAGALLQAGDRLIVVGSGDILEKVNTVLQE</sequence>